<reference evidence="8" key="1">
    <citation type="submission" date="2020-02" db="EMBL/GenBank/DDBJ databases">
        <authorList>
            <person name="Meier V. D."/>
        </authorList>
    </citation>
    <scope>NUCLEOTIDE SEQUENCE</scope>
    <source>
        <strain evidence="8">AVDCRST_MAG61</strain>
    </source>
</reference>
<sequence>MTRSLLLRLTATAASAGVLAAGLLGASPAEAATVTGTATAETTIRASAGSKATVLGTLARGQRIPATAKARNGWVQVRFRLQTAYVASAQITTRTTKLPAAPKVLPRTTTKVATARLVVRSGPAKSQAVVGRIAEGSTVKLTGRLKTGYAETVFQQQRRWVSVRYVVSAAKPPAAATSAARGAAAVAFAKAQLGKPYKYGSTGPASFDCSGLTLSAWKAAGVSLPRTSQQQFATGTKVAKADLRAGDLVFFYGSEPTHVAIYVGDGVLIHAARAGKPVEYTELSYMPYSGARRPG</sequence>
<evidence type="ECO:0000259" key="7">
    <source>
        <dbReference type="PROSITE" id="PS51935"/>
    </source>
</evidence>
<dbReference type="InterPro" id="IPR003646">
    <property type="entry name" value="SH3-like_bac-type"/>
</dbReference>
<evidence type="ECO:0000313" key="8">
    <source>
        <dbReference type="EMBL" id="CAA9288228.1"/>
    </source>
</evidence>
<comment type="similarity">
    <text evidence="1">Belongs to the peptidase C40 family.</text>
</comment>
<evidence type="ECO:0000259" key="6">
    <source>
        <dbReference type="PROSITE" id="PS51781"/>
    </source>
</evidence>
<evidence type="ECO:0000256" key="5">
    <source>
        <dbReference type="SAM" id="SignalP"/>
    </source>
</evidence>
<dbReference type="PROSITE" id="PS51935">
    <property type="entry name" value="NLPC_P60"/>
    <property type="match status" value="1"/>
</dbReference>
<feature type="domain" description="SH3b" evidence="6">
    <location>
        <begin position="29"/>
        <end position="95"/>
    </location>
</feature>
<dbReference type="PROSITE" id="PS51781">
    <property type="entry name" value="SH3B"/>
    <property type="match status" value="1"/>
</dbReference>
<gene>
    <name evidence="8" type="ORF">AVDCRST_MAG61-109</name>
</gene>
<dbReference type="GO" id="GO:0008234">
    <property type="term" value="F:cysteine-type peptidase activity"/>
    <property type="evidence" value="ECO:0007669"/>
    <property type="project" value="UniProtKB-KW"/>
</dbReference>
<evidence type="ECO:0000256" key="4">
    <source>
        <dbReference type="ARBA" id="ARBA00022807"/>
    </source>
</evidence>
<accession>A0A6J4JV85</accession>
<keyword evidence="2" id="KW-0645">Protease</keyword>
<organism evidence="8">
    <name type="scientific">uncultured Friedmanniella sp</name>
    <dbReference type="NCBI Taxonomy" id="335381"/>
    <lineage>
        <taxon>Bacteria</taxon>
        <taxon>Bacillati</taxon>
        <taxon>Actinomycetota</taxon>
        <taxon>Actinomycetes</taxon>
        <taxon>Propionibacteriales</taxon>
        <taxon>Nocardioidaceae</taxon>
        <taxon>Friedmanniella</taxon>
        <taxon>environmental samples</taxon>
    </lineage>
</organism>
<evidence type="ECO:0000256" key="2">
    <source>
        <dbReference type="ARBA" id="ARBA00022670"/>
    </source>
</evidence>
<dbReference type="Pfam" id="PF00877">
    <property type="entry name" value="NLPC_P60"/>
    <property type="match status" value="1"/>
</dbReference>
<dbReference type="SMART" id="SM00287">
    <property type="entry name" value="SH3b"/>
    <property type="match status" value="2"/>
</dbReference>
<dbReference type="PANTHER" id="PTHR47053">
    <property type="entry name" value="MUREIN DD-ENDOPEPTIDASE MEPH-RELATED"/>
    <property type="match status" value="1"/>
</dbReference>
<dbReference type="Pfam" id="PF08239">
    <property type="entry name" value="SH3_3"/>
    <property type="match status" value="1"/>
</dbReference>
<dbReference type="InterPro" id="IPR051202">
    <property type="entry name" value="Peptidase_C40"/>
</dbReference>
<dbReference type="InterPro" id="IPR000064">
    <property type="entry name" value="NLP_P60_dom"/>
</dbReference>
<evidence type="ECO:0000256" key="3">
    <source>
        <dbReference type="ARBA" id="ARBA00022801"/>
    </source>
</evidence>
<dbReference type="Gene3D" id="2.30.30.40">
    <property type="entry name" value="SH3 Domains"/>
    <property type="match status" value="2"/>
</dbReference>
<dbReference type="GO" id="GO:0006508">
    <property type="term" value="P:proteolysis"/>
    <property type="evidence" value="ECO:0007669"/>
    <property type="project" value="UniProtKB-KW"/>
</dbReference>
<feature type="chain" id="PRO_5027036177" evidence="5">
    <location>
        <begin position="32"/>
        <end position="295"/>
    </location>
</feature>
<dbReference type="SUPFAM" id="SSF54001">
    <property type="entry name" value="Cysteine proteinases"/>
    <property type="match status" value="1"/>
</dbReference>
<dbReference type="AlphaFoldDB" id="A0A6J4JV85"/>
<evidence type="ECO:0000256" key="1">
    <source>
        <dbReference type="ARBA" id="ARBA00007074"/>
    </source>
</evidence>
<keyword evidence="5" id="KW-0732">Signal</keyword>
<protein>
    <submittedName>
        <fullName evidence="8">Uncharacterized protein</fullName>
    </submittedName>
</protein>
<dbReference type="Gene3D" id="3.90.1720.10">
    <property type="entry name" value="endopeptidase domain like (from Nostoc punctiforme)"/>
    <property type="match status" value="1"/>
</dbReference>
<feature type="signal peptide" evidence="5">
    <location>
        <begin position="1"/>
        <end position="31"/>
    </location>
</feature>
<keyword evidence="3" id="KW-0378">Hydrolase</keyword>
<dbReference type="PANTHER" id="PTHR47053:SF1">
    <property type="entry name" value="MUREIN DD-ENDOPEPTIDASE MEPH-RELATED"/>
    <property type="match status" value="1"/>
</dbReference>
<feature type="domain" description="NlpC/P60" evidence="7">
    <location>
        <begin position="179"/>
        <end position="295"/>
    </location>
</feature>
<proteinExistence type="inferred from homology"/>
<name>A0A6J4JV85_9ACTN</name>
<keyword evidence="4" id="KW-0788">Thiol protease</keyword>
<dbReference type="InterPro" id="IPR038765">
    <property type="entry name" value="Papain-like_cys_pep_sf"/>
</dbReference>
<dbReference type="EMBL" id="CADCTT010000001">
    <property type="protein sequence ID" value="CAA9288228.1"/>
    <property type="molecule type" value="Genomic_DNA"/>
</dbReference>